<evidence type="ECO:0000313" key="2">
    <source>
        <dbReference type="EMBL" id="AMR77385.1"/>
    </source>
</evidence>
<feature type="domain" description="MaoC-like" evidence="1">
    <location>
        <begin position="14"/>
        <end position="116"/>
    </location>
</feature>
<protein>
    <submittedName>
        <fullName evidence="2">Dehydratase</fullName>
    </submittedName>
</protein>
<sequence length="158" mass="17644">MRTIATLEELEGLQGQEVAVSDWIEVTQQQVNQFAEATGDHQWIHIDVERAKKESPYGGPIAHGFLTLSLLPKFMHNALSMPSKIGVNYGLNRVRFTAPVPVGSKLRARIKLLKVERLDPLPKSPELVGAQSTWEVTVEREGSERPVCIAESITRRYG</sequence>
<dbReference type="InterPro" id="IPR002539">
    <property type="entry name" value="MaoC-like_dom"/>
</dbReference>
<dbReference type="KEGG" id="cnan:A2G96_06360"/>
<dbReference type="CDD" id="cd03450">
    <property type="entry name" value="NodN"/>
    <property type="match status" value="1"/>
</dbReference>
<accession>A0A142JH23</accession>
<dbReference type="OrthoDB" id="9801735at2"/>
<keyword evidence="3" id="KW-1185">Reference proteome</keyword>
<dbReference type="SUPFAM" id="SSF54637">
    <property type="entry name" value="Thioesterase/thiol ester dehydrase-isomerase"/>
    <property type="match status" value="1"/>
</dbReference>
<dbReference type="Proteomes" id="UP000075238">
    <property type="component" value="Chromosome 1"/>
</dbReference>
<dbReference type="Pfam" id="PF01575">
    <property type="entry name" value="MaoC_dehydratas"/>
    <property type="match status" value="1"/>
</dbReference>
<proteinExistence type="predicted"/>
<dbReference type="InterPro" id="IPR029069">
    <property type="entry name" value="HotDog_dom_sf"/>
</dbReference>
<name>A0A142JH23_9BURK</name>
<gene>
    <name evidence="2" type="ORF">A2G96_06360</name>
</gene>
<dbReference type="STRING" id="1796606.A2G96_06360"/>
<organism evidence="2 3">
    <name type="scientific">Cupriavidus nantongensis</name>
    <dbReference type="NCBI Taxonomy" id="1796606"/>
    <lineage>
        <taxon>Bacteria</taxon>
        <taxon>Pseudomonadati</taxon>
        <taxon>Pseudomonadota</taxon>
        <taxon>Betaproteobacteria</taxon>
        <taxon>Burkholderiales</taxon>
        <taxon>Burkholderiaceae</taxon>
        <taxon>Cupriavidus</taxon>
    </lineage>
</organism>
<dbReference type="EMBL" id="CP014844">
    <property type="protein sequence ID" value="AMR77385.1"/>
    <property type="molecule type" value="Genomic_DNA"/>
</dbReference>
<dbReference type="AlphaFoldDB" id="A0A142JH23"/>
<evidence type="ECO:0000259" key="1">
    <source>
        <dbReference type="Pfam" id="PF01575"/>
    </source>
</evidence>
<dbReference type="RefSeq" id="WP_062797794.1">
    <property type="nucleotide sequence ID" value="NZ_CP014844.1"/>
</dbReference>
<dbReference type="PANTHER" id="PTHR42993">
    <property type="entry name" value="MAOC-LIKE DEHYDRATASE DOMAIN-CONTAINING PROTEIN"/>
    <property type="match status" value="1"/>
</dbReference>
<reference evidence="2 3" key="1">
    <citation type="submission" date="2016-03" db="EMBL/GenBank/DDBJ databases">
        <title>Complete genome sequence of a novel chlorpyrifos degrading bacterium, Cupriavidus nantongensis sp. X1.</title>
        <authorList>
            <person name="Fang L."/>
        </authorList>
    </citation>
    <scope>NUCLEOTIDE SEQUENCE [LARGE SCALE GENOMIC DNA]</scope>
    <source>
        <strain evidence="2 3">X1</strain>
    </source>
</reference>
<dbReference type="InterPro" id="IPR039375">
    <property type="entry name" value="NodN-like"/>
</dbReference>
<evidence type="ECO:0000313" key="3">
    <source>
        <dbReference type="Proteomes" id="UP000075238"/>
    </source>
</evidence>
<dbReference type="Gene3D" id="3.10.129.10">
    <property type="entry name" value="Hotdog Thioesterase"/>
    <property type="match status" value="1"/>
</dbReference>
<dbReference type="PANTHER" id="PTHR42993:SF1">
    <property type="entry name" value="MAOC-LIKE DEHYDRATASE DOMAIN-CONTAINING PROTEIN"/>
    <property type="match status" value="1"/>
</dbReference>